<evidence type="ECO:0000313" key="1">
    <source>
        <dbReference type="EMBL" id="KAK2555564.1"/>
    </source>
</evidence>
<gene>
    <name evidence="1" type="ORF">P5673_022577</name>
</gene>
<protein>
    <submittedName>
        <fullName evidence="1">Uncharacterized protein</fullName>
    </submittedName>
</protein>
<dbReference type="Proteomes" id="UP001249851">
    <property type="component" value="Unassembled WGS sequence"/>
</dbReference>
<reference evidence="1" key="2">
    <citation type="journal article" date="2023" name="Science">
        <title>Genomic signatures of disease resistance in endangered staghorn corals.</title>
        <authorList>
            <person name="Vollmer S.V."/>
            <person name="Selwyn J.D."/>
            <person name="Despard B.A."/>
            <person name="Roesel C.L."/>
        </authorList>
    </citation>
    <scope>NUCLEOTIDE SEQUENCE</scope>
    <source>
        <strain evidence="1">K2</strain>
    </source>
</reference>
<dbReference type="AlphaFoldDB" id="A0AAD9Q6P4"/>
<dbReference type="EMBL" id="JARQWQ010000061">
    <property type="protein sequence ID" value="KAK2555564.1"/>
    <property type="molecule type" value="Genomic_DNA"/>
</dbReference>
<accession>A0AAD9Q6P4</accession>
<proteinExistence type="predicted"/>
<name>A0AAD9Q6P4_ACRCE</name>
<reference evidence="1" key="1">
    <citation type="journal article" date="2023" name="G3 (Bethesda)">
        <title>Whole genome assembly and annotation of the endangered Caribbean coral Acropora cervicornis.</title>
        <authorList>
            <person name="Selwyn J.D."/>
            <person name="Vollmer S.V."/>
        </authorList>
    </citation>
    <scope>NUCLEOTIDE SEQUENCE</scope>
    <source>
        <strain evidence="1">K2</strain>
    </source>
</reference>
<organism evidence="1 2">
    <name type="scientific">Acropora cervicornis</name>
    <name type="common">Staghorn coral</name>
    <dbReference type="NCBI Taxonomy" id="6130"/>
    <lineage>
        <taxon>Eukaryota</taxon>
        <taxon>Metazoa</taxon>
        <taxon>Cnidaria</taxon>
        <taxon>Anthozoa</taxon>
        <taxon>Hexacorallia</taxon>
        <taxon>Scleractinia</taxon>
        <taxon>Astrocoeniina</taxon>
        <taxon>Acroporidae</taxon>
        <taxon>Acropora</taxon>
    </lineage>
</organism>
<sequence>MTFKSVLRQSYAQDFAYLIALPLELYLWYDCFAYNYLFMTDGTCNGTCVGLVWRVFSISTTLHKEETTSHEIYIYSYSKPGNFEDLT</sequence>
<comment type="caution">
    <text evidence="1">The sequence shown here is derived from an EMBL/GenBank/DDBJ whole genome shotgun (WGS) entry which is preliminary data.</text>
</comment>
<evidence type="ECO:0000313" key="2">
    <source>
        <dbReference type="Proteomes" id="UP001249851"/>
    </source>
</evidence>
<keyword evidence="2" id="KW-1185">Reference proteome</keyword>